<evidence type="ECO:0000313" key="1">
    <source>
        <dbReference type="EMBL" id="KAK8836368.1"/>
    </source>
</evidence>
<organism evidence="1 2">
    <name type="scientific">Tritrichomonas musculus</name>
    <dbReference type="NCBI Taxonomy" id="1915356"/>
    <lineage>
        <taxon>Eukaryota</taxon>
        <taxon>Metamonada</taxon>
        <taxon>Parabasalia</taxon>
        <taxon>Tritrichomonadida</taxon>
        <taxon>Tritrichomonadidae</taxon>
        <taxon>Tritrichomonas</taxon>
    </lineage>
</organism>
<comment type="caution">
    <text evidence="1">The sequence shown here is derived from an EMBL/GenBank/DDBJ whole genome shotgun (WGS) entry which is preliminary data.</text>
</comment>
<reference evidence="1 2" key="1">
    <citation type="submission" date="2024-04" db="EMBL/GenBank/DDBJ databases">
        <title>Tritrichomonas musculus Genome.</title>
        <authorList>
            <person name="Alves-Ferreira E."/>
            <person name="Grigg M."/>
            <person name="Lorenzi H."/>
            <person name="Galac M."/>
        </authorList>
    </citation>
    <scope>NUCLEOTIDE SEQUENCE [LARGE SCALE GENOMIC DNA]</scope>
    <source>
        <strain evidence="1 2">EAF2021</strain>
    </source>
</reference>
<protein>
    <recommendedName>
        <fullName evidence="3">F5/8 type C domain-containing protein</fullName>
    </recommendedName>
</protein>
<dbReference type="Proteomes" id="UP001470230">
    <property type="component" value="Unassembled WGS sequence"/>
</dbReference>
<proteinExistence type="predicted"/>
<dbReference type="EMBL" id="JAPFFF010000066">
    <property type="protein sequence ID" value="KAK8836368.1"/>
    <property type="molecule type" value="Genomic_DNA"/>
</dbReference>
<evidence type="ECO:0000313" key="2">
    <source>
        <dbReference type="Proteomes" id="UP001470230"/>
    </source>
</evidence>
<accession>A0ABR2GQZ5</accession>
<name>A0ABR2GQZ5_9EUKA</name>
<sequence>MANLDNEEETNVEYNIIECHYSEDNKLSGIITYLLNKNDGNDGDLKLTGGKGGGVSGFGYNDVSNLLLLSVHDFDRGYMNAFYCRRYAFVEYDSGERRIKVTSHTIKALGRFQYQGQPKTWKFMGSNDHDKWEMIDFRENEEELHKGSFVGHFESVSESQFYRYIKYIQCDNRHSYNRSGFSGRYKCYRYYIAISTIKFSGLISFPCEV</sequence>
<keyword evidence="2" id="KW-1185">Reference proteome</keyword>
<gene>
    <name evidence="1" type="ORF">M9Y10_039711</name>
</gene>
<evidence type="ECO:0008006" key="3">
    <source>
        <dbReference type="Google" id="ProtNLM"/>
    </source>
</evidence>